<name>A0A1M7BTL5_9BACT</name>
<evidence type="ECO:0000313" key="1">
    <source>
        <dbReference type="EMBL" id="SHL58206.1"/>
    </source>
</evidence>
<proteinExistence type="predicted"/>
<dbReference type="EMBL" id="FRBL01000004">
    <property type="protein sequence ID" value="SHL58206.1"/>
    <property type="molecule type" value="Genomic_DNA"/>
</dbReference>
<dbReference type="Proteomes" id="UP000184420">
    <property type="component" value="Unassembled WGS sequence"/>
</dbReference>
<dbReference type="AlphaFoldDB" id="A0A1M7BTL5"/>
<dbReference type="RefSeq" id="WP_083549737.1">
    <property type="nucleotide sequence ID" value="NZ_FRBL01000004.1"/>
</dbReference>
<dbReference type="OrthoDB" id="737630at2"/>
<protein>
    <recommendedName>
        <fullName evidence="3">DUF5007 domain-containing protein</fullName>
    </recommendedName>
</protein>
<reference evidence="1 2" key="1">
    <citation type="submission" date="2016-11" db="EMBL/GenBank/DDBJ databases">
        <authorList>
            <person name="Jaros S."/>
            <person name="Januszkiewicz K."/>
            <person name="Wedrychowicz H."/>
        </authorList>
    </citation>
    <scope>NUCLEOTIDE SEQUENCE [LARGE SCALE GENOMIC DNA]</scope>
    <source>
        <strain evidence="1 2">DSM 27406</strain>
    </source>
</reference>
<dbReference type="Pfam" id="PF16398">
    <property type="entry name" value="DUF5007"/>
    <property type="match status" value="1"/>
</dbReference>
<sequence length="344" mass="39016">MKKLLLAMTTMGLLHACVKLPADADYLSRGAGYTQSNFQPILGRTTVMPNDPFATIFNADHSTLPLTFKMLSVRDAETGDTVDIFNKTFDVLVWKEAYTGLEKTREEVEKKRVIEKHHLFEVREHSGQLVFWTPQDLQYLNAVKVQPHKGYKFDIEVSNSGGSKVIHNLELQPLRQQPFEPSNIDPVTGNSYGTLRPSTVSGIKNYNDDSYLSSSDVQMVFYKDLKSTENTLTFEFRDSAYAPIDPKKFNSTQWEKVCHHFGEPVFTSEGVTYQVAYPIPLAGITTQYTTINGIAAQSLFSFNRIGTGGIRQDCVIGTQFKIYEPGAWKIIFWFYRGNPDFRNN</sequence>
<dbReference type="InterPro" id="IPR032173">
    <property type="entry name" value="DUF5007"/>
</dbReference>
<organism evidence="1 2">
    <name type="scientific">Chitinophaga jiangningensis</name>
    <dbReference type="NCBI Taxonomy" id="1419482"/>
    <lineage>
        <taxon>Bacteria</taxon>
        <taxon>Pseudomonadati</taxon>
        <taxon>Bacteroidota</taxon>
        <taxon>Chitinophagia</taxon>
        <taxon>Chitinophagales</taxon>
        <taxon>Chitinophagaceae</taxon>
        <taxon>Chitinophaga</taxon>
    </lineage>
</organism>
<gene>
    <name evidence="1" type="ORF">SAMN05444266_10455</name>
</gene>
<dbReference type="STRING" id="1419482.SAMN05444266_10455"/>
<keyword evidence="2" id="KW-1185">Reference proteome</keyword>
<accession>A0A1M7BTL5</accession>
<evidence type="ECO:0000313" key="2">
    <source>
        <dbReference type="Proteomes" id="UP000184420"/>
    </source>
</evidence>
<evidence type="ECO:0008006" key="3">
    <source>
        <dbReference type="Google" id="ProtNLM"/>
    </source>
</evidence>